<dbReference type="Gene3D" id="3.40.50.1240">
    <property type="entry name" value="Phosphoglycerate mutase-like"/>
    <property type="match status" value="1"/>
</dbReference>
<dbReference type="OrthoDB" id="258392at2759"/>
<dbReference type="InParanoid" id="A0A078AMJ7"/>
<name>A0A078AMJ7_STYLE</name>
<dbReference type="AlphaFoldDB" id="A0A078AMJ7"/>
<dbReference type="EMBL" id="CCKQ01011800">
    <property type="protein sequence ID" value="CDW83374.1"/>
    <property type="molecule type" value="Genomic_DNA"/>
</dbReference>
<evidence type="ECO:0000313" key="1">
    <source>
        <dbReference type="EMBL" id="CDW83374.1"/>
    </source>
</evidence>
<sequence length="412" mass="48711">MGMRQGYLMGLNMKKRLIIDNDLLQREYFDIQIDAYSSTRSRTIQTFKAMQQGLADEDLKNDISSSAYTSMSHQRKLKFGRFKIPLVDRANSSLQQIYNENETVQGVTFMIDRYLQGLVFMKSAGEQFEHKAKFDFFTCENNKWRHIDISNPSADAKQNDMAFDYFINLGIVDKLSKLSNLTKEEIQQRGFRYLYDQSLYFTQIKQSQPDAYAVFTPREWYQLHKIIATFQFTTVDLKSRNYYQAVNLRHIAISMQNKIDCLLSLQTTSQFDPRNNRDYYKPCLVNITSPNYELQSSHDINLLIFANAFGLEIGYWQMDFTTSVIMELYYNTEKAQCDQCQGEECFEIKISIDKVQLFSELGFCDFKENTCPYLAFKNFVYKTYYKSRQEYENQCKEKYDSIEIENLRVWNT</sequence>
<proteinExistence type="predicted"/>
<keyword evidence="2" id="KW-1185">Reference proteome</keyword>
<evidence type="ECO:0000313" key="2">
    <source>
        <dbReference type="Proteomes" id="UP000039865"/>
    </source>
</evidence>
<gene>
    <name evidence="1" type="primary">Contig2928.g3130</name>
    <name evidence="1" type="ORF">STYLEM_12419</name>
</gene>
<dbReference type="InterPro" id="IPR029033">
    <property type="entry name" value="His_PPase_superfam"/>
</dbReference>
<reference evidence="1 2" key="1">
    <citation type="submission" date="2014-06" db="EMBL/GenBank/DDBJ databases">
        <authorList>
            <person name="Swart Estienne"/>
        </authorList>
    </citation>
    <scope>NUCLEOTIDE SEQUENCE [LARGE SCALE GENOMIC DNA]</scope>
    <source>
        <strain evidence="1 2">130c</strain>
    </source>
</reference>
<accession>A0A078AMJ7</accession>
<dbReference type="Proteomes" id="UP000039865">
    <property type="component" value="Unassembled WGS sequence"/>
</dbReference>
<organism evidence="1 2">
    <name type="scientific">Stylonychia lemnae</name>
    <name type="common">Ciliate</name>
    <dbReference type="NCBI Taxonomy" id="5949"/>
    <lineage>
        <taxon>Eukaryota</taxon>
        <taxon>Sar</taxon>
        <taxon>Alveolata</taxon>
        <taxon>Ciliophora</taxon>
        <taxon>Intramacronucleata</taxon>
        <taxon>Spirotrichea</taxon>
        <taxon>Stichotrichia</taxon>
        <taxon>Sporadotrichida</taxon>
        <taxon>Oxytrichidae</taxon>
        <taxon>Stylonychinae</taxon>
        <taxon>Stylonychia</taxon>
    </lineage>
</organism>
<dbReference type="SUPFAM" id="SSF53254">
    <property type="entry name" value="Phosphoglycerate mutase-like"/>
    <property type="match status" value="1"/>
</dbReference>
<protein>
    <submittedName>
        <fullName evidence="1">Uncharacterized protein</fullName>
    </submittedName>
</protein>